<comment type="similarity">
    <text evidence="1 5">Belongs to the pyridoxamine 5'-phosphate oxidase family.</text>
</comment>
<keyword evidence="3 5" id="KW-0288">FMN</keyword>
<dbReference type="PANTHER" id="PTHR10851">
    <property type="entry name" value="PYRIDOXINE-5-PHOSPHATE OXIDASE"/>
    <property type="match status" value="1"/>
</dbReference>
<feature type="domain" description="Pyridoxamine 5'-phosphate oxidase N-terminal" evidence="7">
    <location>
        <begin position="44"/>
        <end position="161"/>
    </location>
</feature>
<dbReference type="GO" id="GO:0010181">
    <property type="term" value="F:FMN binding"/>
    <property type="evidence" value="ECO:0007669"/>
    <property type="project" value="UniProtKB-UniRule"/>
</dbReference>
<name>A0A9X4M169_9ACTN</name>
<feature type="binding site" evidence="5 6">
    <location>
        <position position="86"/>
    </location>
    <ligand>
        <name>FMN</name>
        <dbReference type="ChEBI" id="CHEBI:58210"/>
    </ligand>
</feature>
<dbReference type="EMBL" id="JANRHA010000005">
    <property type="protein sequence ID" value="MDG3014882.1"/>
    <property type="molecule type" value="Genomic_DNA"/>
</dbReference>
<keyword evidence="5" id="KW-0664">Pyridoxine biosynthesis</keyword>
<comment type="catalytic activity">
    <reaction evidence="5">
        <text>pyridoxamine 5'-phosphate + O2 + H2O = pyridoxal 5'-phosphate + H2O2 + NH4(+)</text>
        <dbReference type="Rhea" id="RHEA:15817"/>
        <dbReference type="ChEBI" id="CHEBI:15377"/>
        <dbReference type="ChEBI" id="CHEBI:15379"/>
        <dbReference type="ChEBI" id="CHEBI:16240"/>
        <dbReference type="ChEBI" id="CHEBI:28938"/>
        <dbReference type="ChEBI" id="CHEBI:58451"/>
        <dbReference type="ChEBI" id="CHEBI:597326"/>
        <dbReference type="EC" id="1.4.3.5"/>
    </reaction>
</comment>
<evidence type="ECO:0000259" key="7">
    <source>
        <dbReference type="Pfam" id="PF01243"/>
    </source>
</evidence>
<evidence type="ECO:0000313" key="10">
    <source>
        <dbReference type="Proteomes" id="UP001152755"/>
    </source>
</evidence>
<comment type="pathway">
    <text evidence="5">Cofactor metabolism; pyridoxal 5'-phosphate salvage; pyridoxal 5'-phosphate from pyridoxine 5'-phosphate: step 1/1.</text>
</comment>
<dbReference type="NCBIfam" id="NF004231">
    <property type="entry name" value="PRK05679.1"/>
    <property type="match status" value="1"/>
</dbReference>
<feature type="binding site" evidence="5">
    <location>
        <position position="130"/>
    </location>
    <ligand>
        <name>substrate</name>
    </ligand>
</feature>
<dbReference type="GO" id="GO:0008615">
    <property type="term" value="P:pyridoxine biosynthetic process"/>
    <property type="evidence" value="ECO:0007669"/>
    <property type="project" value="UniProtKB-UniRule"/>
</dbReference>
<evidence type="ECO:0000259" key="8">
    <source>
        <dbReference type="Pfam" id="PF10590"/>
    </source>
</evidence>
<sequence>MRQAYAAPVADVLDEAAVGGGWLALLQRWLGEAADFVGPEGGRVAEPNAMVLATVDEHGYPQSRAVLCKGVDERGARFFTNYDSDKGRALAALPRAAVTFPWFAMHRQVHLRGPVERLGAAETQEYWRSRPRGARLGAWASAQSRPVGSRAELEAKLAAVAERFAGVDDIPVPPQWGGLLLRPVTVEFWQGQADRLHNRIRVTRDGDEWRVARLQP</sequence>
<evidence type="ECO:0000256" key="4">
    <source>
        <dbReference type="ARBA" id="ARBA00023002"/>
    </source>
</evidence>
<dbReference type="NCBIfam" id="TIGR00558">
    <property type="entry name" value="pdxH"/>
    <property type="match status" value="1"/>
</dbReference>
<feature type="binding site" evidence="5">
    <location>
        <position position="126"/>
    </location>
    <ligand>
        <name>substrate</name>
    </ligand>
</feature>
<feature type="binding site" evidence="5 6">
    <location>
        <begin position="64"/>
        <end position="69"/>
    </location>
    <ligand>
        <name>FMN</name>
        <dbReference type="ChEBI" id="CHEBI:58210"/>
    </ligand>
</feature>
<feature type="binding site" evidence="5">
    <location>
        <begin position="195"/>
        <end position="197"/>
    </location>
    <ligand>
        <name>substrate</name>
    </ligand>
</feature>
<protein>
    <recommendedName>
        <fullName evidence="5">Pyridoxine/pyridoxamine 5'-phosphate oxidase</fullName>
        <ecNumber evidence="5">1.4.3.5</ecNumber>
    </recommendedName>
    <alternativeName>
        <fullName evidence="5">PNP/PMP oxidase</fullName>
        <shortName evidence="5">PNPOx</shortName>
    </alternativeName>
    <alternativeName>
        <fullName evidence="5">Pyridoxal 5'-phosphate synthase</fullName>
    </alternativeName>
</protein>
<feature type="binding site" evidence="5 6">
    <location>
        <begin position="143"/>
        <end position="144"/>
    </location>
    <ligand>
        <name>FMN</name>
        <dbReference type="ChEBI" id="CHEBI:58210"/>
    </ligand>
</feature>
<feature type="binding site" evidence="5 6">
    <location>
        <position position="189"/>
    </location>
    <ligand>
        <name>FMN</name>
        <dbReference type="ChEBI" id="CHEBI:58210"/>
    </ligand>
</feature>
<dbReference type="InterPro" id="IPR012349">
    <property type="entry name" value="Split_barrel_FMN-bd"/>
</dbReference>
<dbReference type="HAMAP" id="MF_01629">
    <property type="entry name" value="PdxH"/>
    <property type="match status" value="1"/>
</dbReference>
<comment type="subunit">
    <text evidence="5">Homodimer.</text>
</comment>
<comment type="pathway">
    <text evidence="5">Cofactor metabolism; pyridoxal 5'-phosphate salvage; pyridoxal 5'-phosphate from pyridoxamine 5'-phosphate: step 1/1.</text>
</comment>
<feature type="binding site" evidence="5 6">
    <location>
        <position position="199"/>
    </location>
    <ligand>
        <name>FMN</name>
        <dbReference type="ChEBI" id="CHEBI:58210"/>
    </ligand>
</feature>
<evidence type="ECO:0000256" key="5">
    <source>
        <dbReference type="HAMAP-Rule" id="MF_01629"/>
    </source>
</evidence>
<dbReference type="Gene3D" id="2.30.110.10">
    <property type="entry name" value="Electron Transport, Fmn-binding Protein, Chain A"/>
    <property type="match status" value="1"/>
</dbReference>
<reference evidence="9" key="1">
    <citation type="submission" date="2022-08" db="EMBL/GenBank/DDBJ databases">
        <title>Genome analysis of Corynebacteriales strain.</title>
        <authorList>
            <person name="Lee S.D."/>
        </authorList>
    </citation>
    <scope>NUCLEOTIDE SEQUENCE</scope>
    <source>
        <strain evidence="9">D3-21</strain>
    </source>
</reference>
<feature type="binding site" evidence="5 6">
    <location>
        <begin position="79"/>
        <end position="80"/>
    </location>
    <ligand>
        <name>FMN</name>
        <dbReference type="ChEBI" id="CHEBI:58210"/>
    </ligand>
</feature>
<keyword evidence="4 5" id="KW-0560">Oxidoreductase</keyword>
<feature type="binding site" evidence="5">
    <location>
        <position position="69"/>
    </location>
    <ligand>
        <name>substrate</name>
    </ligand>
</feature>
<feature type="domain" description="Pyridoxine 5'-phosphate oxidase dimerisation C-terminal" evidence="8">
    <location>
        <begin position="176"/>
        <end position="216"/>
    </location>
</feature>
<proteinExistence type="inferred from homology"/>
<keyword evidence="10" id="KW-1185">Reference proteome</keyword>
<dbReference type="InterPro" id="IPR000659">
    <property type="entry name" value="Pyridox_Oxase"/>
</dbReference>
<dbReference type="InterPro" id="IPR019576">
    <property type="entry name" value="Pyridoxamine_oxidase_dimer_C"/>
</dbReference>
<dbReference type="PIRSF" id="PIRSF000190">
    <property type="entry name" value="Pyd_amn-ph_oxd"/>
    <property type="match status" value="1"/>
</dbReference>
<evidence type="ECO:0000256" key="2">
    <source>
        <dbReference type="ARBA" id="ARBA00022630"/>
    </source>
</evidence>
<evidence type="ECO:0000256" key="3">
    <source>
        <dbReference type="ARBA" id="ARBA00022643"/>
    </source>
</evidence>
<dbReference type="InterPro" id="IPR019740">
    <property type="entry name" value="Pyridox_Oxase_CS"/>
</dbReference>
<dbReference type="EC" id="1.4.3.5" evidence="5"/>
<dbReference type="InterPro" id="IPR011576">
    <property type="entry name" value="Pyridox_Oxase_N"/>
</dbReference>
<comment type="cofactor">
    <cofactor evidence="5 6">
        <name>FMN</name>
        <dbReference type="ChEBI" id="CHEBI:58210"/>
    </cofactor>
    <text evidence="5 6">Binds 1 FMN per subunit.</text>
</comment>
<comment type="caution">
    <text evidence="5">Lacks conserved residue(s) required for the propagation of feature annotation.</text>
</comment>
<feature type="binding site" evidence="5 6">
    <location>
        <position position="108"/>
    </location>
    <ligand>
        <name>FMN</name>
        <dbReference type="ChEBI" id="CHEBI:58210"/>
    </ligand>
</feature>
<dbReference type="PANTHER" id="PTHR10851:SF0">
    <property type="entry name" value="PYRIDOXINE-5'-PHOSPHATE OXIDASE"/>
    <property type="match status" value="1"/>
</dbReference>
<dbReference type="PROSITE" id="PS01064">
    <property type="entry name" value="PYRIDOX_OXIDASE"/>
    <property type="match status" value="1"/>
</dbReference>
<dbReference type="SUPFAM" id="SSF50475">
    <property type="entry name" value="FMN-binding split barrel"/>
    <property type="match status" value="1"/>
</dbReference>
<comment type="function">
    <text evidence="5">Catalyzes the oxidation of either pyridoxine 5'-phosphate (PNP) or pyridoxamine 5'-phosphate (PMP) into pyridoxal 5'-phosphate (PLP).</text>
</comment>
<keyword evidence="2 5" id="KW-0285">Flavoprotein</keyword>
<dbReference type="Pfam" id="PF10590">
    <property type="entry name" value="PNP_phzG_C"/>
    <property type="match status" value="1"/>
</dbReference>
<evidence type="ECO:0000313" key="9">
    <source>
        <dbReference type="EMBL" id="MDG3014882.1"/>
    </source>
</evidence>
<dbReference type="AlphaFoldDB" id="A0A9X4M169"/>
<evidence type="ECO:0000256" key="1">
    <source>
        <dbReference type="ARBA" id="ARBA00007301"/>
    </source>
</evidence>
<dbReference type="Proteomes" id="UP001152755">
    <property type="component" value="Unassembled WGS sequence"/>
</dbReference>
<evidence type="ECO:0000256" key="6">
    <source>
        <dbReference type="PIRSR" id="PIRSR000190-2"/>
    </source>
</evidence>
<gene>
    <name evidence="5 9" type="primary">pdxH</name>
    <name evidence="9" type="ORF">NVS88_09965</name>
</gene>
<dbReference type="GO" id="GO:0004733">
    <property type="term" value="F:pyridoxamine phosphate oxidase activity"/>
    <property type="evidence" value="ECO:0007669"/>
    <property type="project" value="UniProtKB-UniRule"/>
</dbReference>
<comment type="caution">
    <text evidence="9">The sequence shown here is derived from an EMBL/GenBank/DDBJ whole genome shotgun (WGS) entry which is preliminary data.</text>
</comment>
<dbReference type="Pfam" id="PF01243">
    <property type="entry name" value="PNPOx_N"/>
    <property type="match status" value="1"/>
</dbReference>
<organism evidence="9 10">
    <name type="scientific">Speluncibacter jeojiensis</name>
    <dbReference type="NCBI Taxonomy" id="2710754"/>
    <lineage>
        <taxon>Bacteria</taxon>
        <taxon>Bacillati</taxon>
        <taxon>Actinomycetota</taxon>
        <taxon>Actinomycetes</taxon>
        <taxon>Mycobacteriales</taxon>
        <taxon>Speluncibacteraceae</taxon>
        <taxon>Speluncibacter</taxon>
    </lineage>
</organism>
<comment type="catalytic activity">
    <reaction evidence="5">
        <text>pyridoxine 5'-phosphate + O2 = pyridoxal 5'-phosphate + H2O2</text>
        <dbReference type="Rhea" id="RHEA:15149"/>
        <dbReference type="ChEBI" id="CHEBI:15379"/>
        <dbReference type="ChEBI" id="CHEBI:16240"/>
        <dbReference type="ChEBI" id="CHEBI:58589"/>
        <dbReference type="ChEBI" id="CHEBI:597326"/>
        <dbReference type="EC" id="1.4.3.5"/>
    </reaction>
</comment>
<dbReference type="RefSeq" id="WP_277834188.1">
    <property type="nucleotide sequence ID" value="NZ_JAAIVF010000005.1"/>
</dbReference>
<accession>A0A9X4M169</accession>